<dbReference type="InterPro" id="IPR052905">
    <property type="entry name" value="LD-transpeptidase_YkuD-like"/>
</dbReference>
<proteinExistence type="predicted"/>
<reference evidence="2 3" key="1">
    <citation type="submission" date="2022-04" db="EMBL/GenBank/DDBJ databases">
        <title>Positive selection, recombination, and allopatry shape intraspecific diversity of widespread and dominant cyanobacteria.</title>
        <authorList>
            <person name="Wei J."/>
            <person name="Shu W."/>
            <person name="Hu C."/>
        </authorList>
    </citation>
    <scope>NUCLEOTIDE SEQUENCE [LARGE SCALE GENOMIC DNA]</scope>
    <source>
        <strain evidence="2 3">GB2-A5</strain>
    </source>
</reference>
<dbReference type="SUPFAM" id="SSF47090">
    <property type="entry name" value="PGBD-like"/>
    <property type="match status" value="2"/>
</dbReference>
<evidence type="ECO:0000259" key="1">
    <source>
        <dbReference type="Pfam" id="PF01471"/>
    </source>
</evidence>
<dbReference type="PANTHER" id="PTHR41533:SF1">
    <property type="entry name" value="L,D-TRANSPEPTIDASE YCBB-RELATED"/>
    <property type="match status" value="1"/>
</dbReference>
<dbReference type="PANTHER" id="PTHR41533">
    <property type="entry name" value="L,D-TRANSPEPTIDASE HI_1667-RELATED"/>
    <property type="match status" value="1"/>
</dbReference>
<comment type="caution">
    <text evidence="2">The sequence shown here is derived from an EMBL/GenBank/DDBJ whole genome shotgun (WGS) entry which is preliminary data.</text>
</comment>
<dbReference type="InterPro" id="IPR036366">
    <property type="entry name" value="PGBDSf"/>
</dbReference>
<organism evidence="2 3">
    <name type="scientific">Funiculus sociatus GB2-A5</name>
    <dbReference type="NCBI Taxonomy" id="2933946"/>
    <lineage>
        <taxon>Bacteria</taxon>
        <taxon>Bacillati</taxon>
        <taxon>Cyanobacteriota</taxon>
        <taxon>Cyanophyceae</taxon>
        <taxon>Coleofasciculales</taxon>
        <taxon>Coleofasciculaceae</taxon>
        <taxon>Funiculus</taxon>
    </lineage>
</organism>
<dbReference type="InterPro" id="IPR002477">
    <property type="entry name" value="Peptidoglycan-bd-like"/>
</dbReference>
<protein>
    <submittedName>
        <fullName evidence="2">Peptidoglycan-binding protein</fullName>
    </submittedName>
</protein>
<name>A0ABV0JQS5_9CYAN</name>
<dbReference type="RefSeq" id="WP_190419617.1">
    <property type="nucleotide sequence ID" value="NZ_JAMPKK010000032.1"/>
</dbReference>
<dbReference type="InterPro" id="IPR036365">
    <property type="entry name" value="PGBD-like_sf"/>
</dbReference>
<sequence>MTAPTNTFNAQANAQINKPVLKRGSTGAAVQELQRLLNRWETYFGDIDGIFDIVVENGVKAYQHRVFLKEDGIVGNVTWQALYSGAPVNMPVLKKGSTGEIVVMLQRLLQTTGDFNTETSPNFGPRTDAAVRSFQKRFNLVVDGIVGDRTWHALSKVPHYKHLGVLSYNLLSQHSSLKKAMSYEPNSSIAKVSCVSVSANSLLVRENTRLGNSKLKL</sequence>
<gene>
    <name evidence="2" type="ORF">NDI37_15050</name>
</gene>
<dbReference type="Pfam" id="PF01471">
    <property type="entry name" value="PG_binding_1"/>
    <property type="match status" value="2"/>
</dbReference>
<dbReference type="Proteomes" id="UP001442494">
    <property type="component" value="Unassembled WGS sequence"/>
</dbReference>
<feature type="domain" description="Peptidoglycan binding-like" evidence="1">
    <location>
        <begin position="26"/>
        <end position="82"/>
    </location>
</feature>
<accession>A0ABV0JQS5</accession>
<evidence type="ECO:0000313" key="3">
    <source>
        <dbReference type="Proteomes" id="UP001442494"/>
    </source>
</evidence>
<evidence type="ECO:0000313" key="2">
    <source>
        <dbReference type="EMBL" id="MEP0865785.1"/>
    </source>
</evidence>
<dbReference type="EMBL" id="JAMPKK010000032">
    <property type="protein sequence ID" value="MEP0865785.1"/>
    <property type="molecule type" value="Genomic_DNA"/>
</dbReference>
<dbReference type="Gene3D" id="1.10.101.10">
    <property type="entry name" value="PGBD-like superfamily/PGBD"/>
    <property type="match status" value="2"/>
</dbReference>
<keyword evidence="3" id="KW-1185">Reference proteome</keyword>
<feature type="domain" description="Peptidoglycan binding-like" evidence="1">
    <location>
        <begin position="98"/>
        <end position="154"/>
    </location>
</feature>